<feature type="transmembrane region" description="Helical" evidence="1">
    <location>
        <begin position="159"/>
        <end position="180"/>
    </location>
</feature>
<evidence type="ECO:0000313" key="2">
    <source>
        <dbReference type="EMBL" id="MFC5410674.1"/>
    </source>
</evidence>
<keyword evidence="1" id="KW-1133">Transmembrane helix</keyword>
<sequence length="235" mass="27026">MIPKFDQYYWSAQYAPALLTSIPLAIIADIFAKQVGVDIQTVKTIWETVQVTPALFWASLSFLLIQINIYLSKMLFQPLEEQLSTTNMLLYQNQEMGKGVKNAIHLRIKTDFSITLLNQQEEQADPLEARRWIVEAVSRIKERVRENKMVRRRNIAYGFMRNLMGGALLATGFSVIGYFLNRYLEGRTTIFIACGVAYGFLCLMNRPLIRHFGREYAKTLFQQYMASSTTQPAVT</sequence>
<dbReference type="RefSeq" id="WP_379846544.1">
    <property type="nucleotide sequence ID" value="NZ_JBHSMA010000004.1"/>
</dbReference>
<accession>A0ABW0ICP4</accession>
<dbReference type="EMBL" id="JBHSMA010000004">
    <property type="protein sequence ID" value="MFC5410674.1"/>
    <property type="molecule type" value="Genomic_DNA"/>
</dbReference>
<proteinExistence type="predicted"/>
<name>A0ABW0ICP4_9BACT</name>
<keyword evidence="3" id="KW-1185">Reference proteome</keyword>
<dbReference type="Proteomes" id="UP001596106">
    <property type="component" value="Unassembled WGS sequence"/>
</dbReference>
<gene>
    <name evidence="2" type="ORF">ACFPMF_15230</name>
</gene>
<evidence type="ECO:0000256" key="1">
    <source>
        <dbReference type="SAM" id="Phobius"/>
    </source>
</evidence>
<evidence type="ECO:0000313" key="3">
    <source>
        <dbReference type="Proteomes" id="UP001596106"/>
    </source>
</evidence>
<keyword evidence="1" id="KW-0812">Transmembrane</keyword>
<reference evidence="3" key="1">
    <citation type="journal article" date="2019" name="Int. J. Syst. Evol. Microbiol.">
        <title>The Global Catalogue of Microorganisms (GCM) 10K type strain sequencing project: providing services to taxonomists for standard genome sequencing and annotation.</title>
        <authorList>
            <consortium name="The Broad Institute Genomics Platform"/>
            <consortium name="The Broad Institute Genome Sequencing Center for Infectious Disease"/>
            <person name="Wu L."/>
            <person name="Ma J."/>
        </authorList>
    </citation>
    <scope>NUCLEOTIDE SEQUENCE [LARGE SCALE GENOMIC DNA]</scope>
    <source>
        <strain evidence="3">CCUG 55250</strain>
    </source>
</reference>
<keyword evidence="1" id="KW-0472">Membrane</keyword>
<organism evidence="2 3">
    <name type="scientific">Larkinella bovis</name>
    <dbReference type="NCBI Taxonomy" id="683041"/>
    <lineage>
        <taxon>Bacteria</taxon>
        <taxon>Pseudomonadati</taxon>
        <taxon>Bacteroidota</taxon>
        <taxon>Cytophagia</taxon>
        <taxon>Cytophagales</taxon>
        <taxon>Spirosomataceae</taxon>
        <taxon>Larkinella</taxon>
    </lineage>
</organism>
<feature type="transmembrane region" description="Helical" evidence="1">
    <location>
        <begin position="186"/>
        <end position="204"/>
    </location>
</feature>
<protein>
    <submittedName>
        <fullName evidence="2">Uncharacterized protein</fullName>
    </submittedName>
</protein>
<feature type="transmembrane region" description="Helical" evidence="1">
    <location>
        <begin position="12"/>
        <end position="31"/>
    </location>
</feature>
<comment type="caution">
    <text evidence="2">The sequence shown here is derived from an EMBL/GenBank/DDBJ whole genome shotgun (WGS) entry which is preliminary data.</text>
</comment>